<proteinExistence type="predicted"/>
<dbReference type="InterPro" id="IPR002884">
    <property type="entry name" value="P_dom"/>
</dbReference>
<name>A0A9D3XWH1_DREPO</name>
<evidence type="ECO:0000256" key="3">
    <source>
        <dbReference type="ARBA" id="ARBA00022825"/>
    </source>
</evidence>
<keyword evidence="6" id="KW-1185">Reference proteome</keyword>
<dbReference type="Proteomes" id="UP000828390">
    <property type="component" value="Unassembled WGS sequence"/>
</dbReference>
<dbReference type="GO" id="GO:0016485">
    <property type="term" value="P:protein processing"/>
    <property type="evidence" value="ECO:0007669"/>
    <property type="project" value="TreeGrafter"/>
</dbReference>
<sequence>MSCSFGFEIKCAHYCSCVSTVEQVQVSITCHTSNPKTTSVYITSPSGTKSILVQEGQISTKDIVTDVLMRSVNFWGENATGLWIINISITGNK</sequence>
<reference evidence="5" key="1">
    <citation type="journal article" date="2019" name="bioRxiv">
        <title>The Genome of the Zebra Mussel, Dreissena polymorpha: A Resource for Invasive Species Research.</title>
        <authorList>
            <person name="McCartney M.A."/>
            <person name="Auch B."/>
            <person name="Kono T."/>
            <person name="Mallez S."/>
            <person name="Zhang Y."/>
            <person name="Obille A."/>
            <person name="Becker A."/>
            <person name="Abrahante J.E."/>
            <person name="Garbe J."/>
            <person name="Badalamenti J.P."/>
            <person name="Herman A."/>
            <person name="Mangelson H."/>
            <person name="Liachko I."/>
            <person name="Sullivan S."/>
            <person name="Sone E.D."/>
            <person name="Koren S."/>
            <person name="Silverstein K.A.T."/>
            <person name="Beckman K.B."/>
            <person name="Gohl D.M."/>
        </authorList>
    </citation>
    <scope>NUCLEOTIDE SEQUENCE</scope>
    <source>
        <strain evidence="5">Duluth1</strain>
        <tissue evidence="5">Whole animal</tissue>
    </source>
</reference>
<organism evidence="5 6">
    <name type="scientific">Dreissena polymorpha</name>
    <name type="common">Zebra mussel</name>
    <name type="synonym">Mytilus polymorpha</name>
    <dbReference type="NCBI Taxonomy" id="45954"/>
    <lineage>
        <taxon>Eukaryota</taxon>
        <taxon>Metazoa</taxon>
        <taxon>Spiralia</taxon>
        <taxon>Lophotrochozoa</taxon>
        <taxon>Mollusca</taxon>
        <taxon>Bivalvia</taxon>
        <taxon>Autobranchia</taxon>
        <taxon>Heteroconchia</taxon>
        <taxon>Euheterodonta</taxon>
        <taxon>Imparidentia</taxon>
        <taxon>Neoheterodontei</taxon>
        <taxon>Myida</taxon>
        <taxon>Dreissenoidea</taxon>
        <taxon>Dreissenidae</taxon>
        <taxon>Dreissena</taxon>
    </lineage>
</organism>
<evidence type="ECO:0000313" key="5">
    <source>
        <dbReference type="EMBL" id="KAH3689159.1"/>
    </source>
</evidence>
<feature type="domain" description="P/Homo B" evidence="4">
    <location>
        <begin position="1"/>
        <end position="93"/>
    </location>
</feature>
<dbReference type="PANTHER" id="PTHR42884">
    <property type="entry name" value="PROPROTEIN CONVERTASE SUBTILISIN/KEXIN-RELATED"/>
    <property type="match status" value="1"/>
</dbReference>
<comment type="caution">
    <text evidence="5">The sequence shown here is derived from an EMBL/GenBank/DDBJ whole genome shotgun (WGS) entry which is preliminary data.</text>
</comment>
<evidence type="ECO:0000256" key="1">
    <source>
        <dbReference type="ARBA" id="ARBA00022670"/>
    </source>
</evidence>
<gene>
    <name evidence="5" type="ORF">DPMN_194875</name>
</gene>
<accession>A0A9D3XWH1</accession>
<dbReference type="Gene3D" id="2.60.120.260">
    <property type="entry name" value="Galactose-binding domain-like"/>
    <property type="match status" value="1"/>
</dbReference>
<reference evidence="5" key="2">
    <citation type="submission" date="2020-11" db="EMBL/GenBank/DDBJ databases">
        <authorList>
            <person name="McCartney M.A."/>
            <person name="Auch B."/>
            <person name="Kono T."/>
            <person name="Mallez S."/>
            <person name="Becker A."/>
            <person name="Gohl D.M."/>
            <person name="Silverstein K.A.T."/>
            <person name="Koren S."/>
            <person name="Bechman K.B."/>
            <person name="Herman A."/>
            <person name="Abrahante J.E."/>
            <person name="Garbe J."/>
        </authorList>
    </citation>
    <scope>NUCLEOTIDE SEQUENCE</scope>
    <source>
        <strain evidence="5">Duluth1</strain>
        <tissue evidence="5">Whole animal</tissue>
    </source>
</reference>
<dbReference type="Pfam" id="PF01483">
    <property type="entry name" value="P_proprotein"/>
    <property type="match status" value="1"/>
</dbReference>
<dbReference type="GO" id="GO:0004252">
    <property type="term" value="F:serine-type endopeptidase activity"/>
    <property type="evidence" value="ECO:0007669"/>
    <property type="project" value="InterPro"/>
</dbReference>
<dbReference type="PROSITE" id="PS51829">
    <property type="entry name" value="P_HOMO_B"/>
    <property type="match status" value="1"/>
</dbReference>
<keyword evidence="2" id="KW-0378">Hydrolase</keyword>
<evidence type="ECO:0000256" key="2">
    <source>
        <dbReference type="ARBA" id="ARBA00022801"/>
    </source>
</evidence>
<protein>
    <recommendedName>
        <fullName evidence="4">P/Homo B domain-containing protein</fullName>
    </recommendedName>
</protein>
<dbReference type="EMBL" id="JAIWYP010000142">
    <property type="protein sequence ID" value="KAH3689159.1"/>
    <property type="molecule type" value="Genomic_DNA"/>
</dbReference>
<keyword evidence="1" id="KW-0645">Protease</keyword>
<dbReference type="PANTHER" id="PTHR42884:SF14">
    <property type="entry name" value="NEUROENDOCRINE CONVERTASE 1"/>
    <property type="match status" value="1"/>
</dbReference>
<keyword evidence="3" id="KW-0720">Serine protease</keyword>
<dbReference type="AlphaFoldDB" id="A0A9D3XWH1"/>
<dbReference type="SUPFAM" id="SSF49785">
    <property type="entry name" value="Galactose-binding domain-like"/>
    <property type="match status" value="1"/>
</dbReference>
<evidence type="ECO:0000259" key="4">
    <source>
        <dbReference type="PROSITE" id="PS51829"/>
    </source>
</evidence>
<dbReference type="GO" id="GO:0016020">
    <property type="term" value="C:membrane"/>
    <property type="evidence" value="ECO:0007669"/>
    <property type="project" value="TreeGrafter"/>
</dbReference>
<evidence type="ECO:0000313" key="6">
    <source>
        <dbReference type="Proteomes" id="UP000828390"/>
    </source>
</evidence>
<dbReference type="InterPro" id="IPR008979">
    <property type="entry name" value="Galactose-bd-like_sf"/>
</dbReference>